<reference evidence="2" key="1">
    <citation type="journal article" date="2021" name="Nat. Commun.">
        <title>Genetic determinants of endophytism in the Arabidopsis root mycobiome.</title>
        <authorList>
            <person name="Mesny F."/>
            <person name="Miyauchi S."/>
            <person name="Thiergart T."/>
            <person name="Pickel B."/>
            <person name="Atanasova L."/>
            <person name="Karlsson M."/>
            <person name="Huettel B."/>
            <person name="Barry K.W."/>
            <person name="Haridas S."/>
            <person name="Chen C."/>
            <person name="Bauer D."/>
            <person name="Andreopoulos W."/>
            <person name="Pangilinan J."/>
            <person name="LaButti K."/>
            <person name="Riley R."/>
            <person name="Lipzen A."/>
            <person name="Clum A."/>
            <person name="Drula E."/>
            <person name="Henrissat B."/>
            <person name="Kohler A."/>
            <person name="Grigoriev I.V."/>
            <person name="Martin F.M."/>
            <person name="Hacquard S."/>
        </authorList>
    </citation>
    <scope>NUCLEOTIDE SEQUENCE</scope>
    <source>
        <strain evidence="2">MPI-CAGE-CH-0243</strain>
    </source>
</reference>
<organism evidence="2 3">
    <name type="scientific">Dendryphion nanum</name>
    <dbReference type="NCBI Taxonomy" id="256645"/>
    <lineage>
        <taxon>Eukaryota</taxon>
        <taxon>Fungi</taxon>
        <taxon>Dikarya</taxon>
        <taxon>Ascomycota</taxon>
        <taxon>Pezizomycotina</taxon>
        <taxon>Dothideomycetes</taxon>
        <taxon>Pleosporomycetidae</taxon>
        <taxon>Pleosporales</taxon>
        <taxon>Torulaceae</taxon>
        <taxon>Dendryphion</taxon>
    </lineage>
</organism>
<evidence type="ECO:0000313" key="2">
    <source>
        <dbReference type="EMBL" id="KAH7109865.1"/>
    </source>
</evidence>
<dbReference type="OrthoDB" id="3140657at2759"/>
<dbReference type="SUPFAM" id="SSF81383">
    <property type="entry name" value="F-box domain"/>
    <property type="match status" value="1"/>
</dbReference>
<name>A0A9P9I7W2_9PLEO</name>
<dbReference type="InterPro" id="IPR001810">
    <property type="entry name" value="F-box_dom"/>
</dbReference>
<comment type="caution">
    <text evidence="2">The sequence shown here is derived from an EMBL/GenBank/DDBJ whole genome shotgun (WGS) entry which is preliminary data.</text>
</comment>
<sequence length="448" mass="52451">MDSLPTELLTRIVGFRSKADLATTRLVNGRFNQIASSILFSELTLYAHYFDCYMRLPPWPLDYDAQKFKNVVNHGIFRPLVKKVCIYTCEPHADHNVAIFGRDMGEFPNLQGLTIIFDRHVAAEQHDMDPIFQDQQLRHNILNDIINPLKDRIRDLWIRSLSGCESPVSGLRSLRLSVVHEETEPDLEPHTQSIVKTCNPHTFWAALPARILAPSATTLTHLVLYSSLMVGWYPKLDFRLVFLPNLKTLSLGMFLFFDDHQIDWIVSHRNSLRALYLDHCAIRYQVGHTITDWLDPEGYITNPQAESASPDGDEDEHFPAIQTIEISLRWHNIFDRLAEDMNLREFRFGTSEGWNFEMRCRFGSCPRRGIDIFPQMPWDQECSIANTIYAERYVHWDDWEHLYETEWELDWKYDWGKDWIDRLHSAPNCDEEDDASLQALLNKINRRK</sequence>
<accession>A0A9P9I7W2</accession>
<dbReference type="AlphaFoldDB" id="A0A9P9I7W2"/>
<dbReference type="InterPro" id="IPR036047">
    <property type="entry name" value="F-box-like_dom_sf"/>
</dbReference>
<dbReference type="PANTHER" id="PTHR42057">
    <property type="entry name" value="F-BOX DOMAIN PROTEIN (AFU_ORTHOLOGUE AFUA_4G00200)"/>
    <property type="match status" value="1"/>
</dbReference>
<dbReference type="PANTHER" id="PTHR42057:SF2">
    <property type="entry name" value="F-BOX DOMAIN PROTEIN (AFU_ORTHOLOGUE AFUA_4G00200)-RELATED"/>
    <property type="match status" value="1"/>
</dbReference>
<dbReference type="Proteomes" id="UP000700596">
    <property type="component" value="Unassembled WGS sequence"/>
</dbReference>
<evidence type="ECO:0000259" key="1">
    <source>
        <dbReference type="PROSITE" id="PS50181"/>
    </source>
</evidence>
<keyword evidence="3" id="KW-1185">Reference proteome</keyword>
<protein>
    <recommendedName>
        <fullName evidence="1">F-box domain-containing protein</fullName>
    </recommendedName>
</protein>
<dbReference type="SUPFAM" id="SSF52058">
    <property type="entry name" value="L domain-like"/>
    <property type="match status" value="1"/>
</dbReference>
<evidence type="ECO:0000313" key="3">
    <source>
        <dbReference type="Proteomes" id="UP000700596"/>
    </source>
</evidence>
<gene>
    <name evidence="2" type="ORF">B0J11DRAFT_512724</name>
</gene>
<feature type="domain" description="F-box" evidence="1">
    <location>
        <begin position="1"/>
        <end position="43"/>
    </location>
</feature>
<dbReference type="PROSITE" id="PS50181">
    <property type="entry name" value="FBOX"/>
    <property type="match status" value="1"/>
</dbReference>
<dbReference type="EMBL" id="JAGMWT010000030">
    <property type="protein sequence ID" value="KAH7109865.1"/>
    <property type="molecule type" value="Genomic_DNA"/>
</dbReference>
<proteinExistence type="predicted"/>